<sequence>MLKTALRPTTFKGCVPRRTQFVLRSQYHYAVDAKFISMGTRGEAATEDFKAWLGTETSTCVLLPGRIGKAFQKGIMTSAGAALGSAPDRLPLTFDHDTCTFASPRTPLPRIVLPVTLPRQTGSPLTPSTLFIYDVGDMITFDGTEDAEIAAHAQDSMKELRPVLDKLKDM</sequence>
<dbReference type="AlphaFoldDB" id="A0A8K0PG76"/>
<reference evidence="1" key="1">
    <citation type="submission" date="2021-07" db="EMBL/GenBank/DDBJ databases">
        <title>Elsinoe batatas strain:CRI-CJ2 Genome sequencing and assembly.</title>
        <authorList>
            <person name="Huang L."/>
        </authorList>
    </citation>
    <scope>NUCLEOTIDE SEQUENCE</scope>
    <source>
        <strain evidence="1">CRI-CJ2</strain>
    </source>
</reference>
<comment type="caution">
    <text evidence="1">The sequence shown here is derived from an EMBL/GenBank/DDBJ whole genome shotgun (WGS) entry which is preliminary data.</text>
</comment>
<gene>
    <name evidence="1" type="ORF">KVT40_007366</name>
</gene>
<organism evidence="1 2">
    <name type="scientific">Elsinoe batatas</name>
    <dbReference type="NCBI Taxonomy" id="2601811"/>
    <lineage>
        <taxon>Eukaryota</taxon>
        <taxon>Fungi</taxon>
        <taxon>Dikarya</taxon>
        <taxon>Ascomycota</taxon>
        <taxon>Pezizomycotina</taxon>
        <taxon>Dothideomycetes</taxon>
        <taxon>Dothideomycetidae</taxon>
        <taxon>Myriangiales</taxon>
        <taxon>Elsinoaceae</taxon>
        <taxon>Elsinoe</taxon>
    </lineage>
</organism>
<accession>A0A8K0PG76</accession>
<evidence type="ECO:0000313" key="1">
    <source>
        <dbReference type="EMBL" id="KAG8624299.1"/>
    </source>
</evidence>
<dbReference type="EMBL" id="JAESVG020000009">
    <property type="protein sequence ID" value="KAG8624299.1"/>
    <property type="molecule type" value="Genomic_DNA"/>
</dbReference>
<dbReference type="OrthoDB" id="5330139at2759"/>
<keyword evidence="2" id="KW-1185">Reference proteome</keyword>
<proteinExistence type="predicted"/>
<evidence type="ECO:0000313" key="2">
    <source>
        <dbReference type="Proteomes" id="UP000809789"/>
    </source>
</evidence>
<dbReference type="Proteomes" id="UP000809789">
    <property type="component" value="Unassembled WGS sequence"/>
</dbReference>
<protein>
    <submittedName>
        <fullName evidence="1">Uncharacterized protein</fullName>
    </submittedName>
</protein>
<name>A0A8K0PG76_9PEZI</name>